<evidence type="ECO:0000313" key="1">
    <source>
        <dbReference type="EMBL" id="MCV2890307.1"/>
    </source>
</evidence>
<comment type="caution">
    <text evidence="1">The sequence shown here is derived from an EMBL/GenBank/DDBJ whole genome shotgun (WGS) entry which is preliminary data.</text>
</comment>
<evidence type="ECO:0000313" key="2">
    <source>
        <dbReference type="Proteomes" id="UP001320899"/>
    </source>
</evidence>
<keyword evidence="2" id="KW-1185">Reference proteome</keyword>
<name>A0ABT3ANQ0_9RHOB</name>
<accession>A0ABT3ANQ0</accession>
<organism evidence="1 2">
    <name type="scientific">Ruegeria aquimaris</name>
    <dbReference type="NCBI Taxonomy" id="2984333"/>
    <lineage>
        <taxon>Bacteria</taxon>
        <taxon>Pseudomonadati</taxon>
        <taxon>Pseudomonadota</taxon>
        <taxon>Alphaproteobacteria</taxon>
        <taxon>Rhodobacterales</taxon>
        <taxon>Roseobacteraceae</taxon>
        <taxon>Ruegeria</taxon>
    </lineage>
</organism>
<dbReference type="EMBL" id="JAOWLB010000016">
    <property type="protein sequence ID" value="MCV2890307.1"/>
    <property type="molecule type" value="Genomic_DNA"/>
</dbReference>
<sequence>MRFTKTGKGTAAKIQRELDALGEKDITAIKLRGPDAQGPEYALFWMTSEDSASEEVEVTNSIEIVLPFPETVEQANEASRWLTSVAAKFPLDTGYAAPAVVATSEEAFGEVAEAIGALAQRFIGLDLAQNEWTAGSLGRLSRGARWITFLSRSHSGQLNEIELPTPPHQLSISDFSGIRKLQTSEMPEVCDSNRQQDCQGLEWVAGYLEPITFFGDANLLEYFEDDEDALERWETRFLGGRDK</sequence>
<dbReference type="InterPro" id="IPR021815">
    <property type="entry name" value="TsiV"/>
</dbReference>
<protein>
    <submittedName>
        <fullName evidence="1">DUF3396 domain-containing protein</fullName>
    </submittedName>
</protein>
<proteinExistence type="predicted"/>
<reference evidence="1 2" key="1">
    <citation type="submission" date="2022-10" db="EMBL/GenBank/DDBJ databases">
        <title>Ruegeria sp. nov., isolated from ocean surface sediments.</title>
        <authorList>
            <person name="He W."/>
            <person name="Xue H.-P."/>
            <person name="Zhang D.-F."/>
        </authorList>
    </citation>
    <scope>NUCLEOTIDE SEQUENCE [LARGE SCALE GENOMIC DNA]</scope>
    <source>
        <strain evidence="1 2">XHP0148</strain>
    </source>
</reference>
<dbReference type="Proteomes" id="UP001320899">
    <property type="component" value="Unassembled WGS sequence"/>
</dbReference>
<dbReference type="Pfam" id="PF11876">
    <property type="entry name" value="TsiV"/>
    <property type="match status" value="1"/>
</dbReference>
<gene>
    <name evidence="1" type="ORF">OE747_18375</name>
</gene>